<accession>A0A7J7SRV0</accession>
<evidence type="ECO:0000313" key="2">
    <source>
        <dbReference type="Proteomes" id="UP000527355"/>
    </source>
</evidence>
<dbReference type="Proteomes" id="UP000527355">
    <property type="component" value="Unassembled WGS sequence"/>
</dbReference>
<keyword evidence="2" id="KW-1185">Reference proteome</keyword>
<comment type="caution">
    <text evidence="1">The sequence shown here is derived from an EMBL/GenBank/DDBJ whole genome shotgun (WGS) entry which is preliminary data.</text>
</comment>
<dbReference type="EMBL" id="JABWUV010000018">
    <property type="protein sequence ID" value="KAF6290963.1"/>
    <property type="molecule type" value="Genomic_DNA"/>
</dbReference>
<dbReference type="AlphaFoldDB" id="A0A7J7SRV0"/>
<name>A0A7J7SRV0_MYOMY</name>
<evidence type="ECO:0000313" key="1">
    <source>
        <dbReference type="EMBL" id="KAF6290963.1"/>
    </source>
</evidence>
<gene>
    <name evidence="1" type="ORF">mMyoMyo1_009350</name>
</gene>
<reference evidence="1 2" key="1">
    <citation type="journal article" date="2020" name="Nature">
        <title>Six reference-quality genomes reveal evolution of bat adaptations.</title>
        <authorList>
            <person name="Jebb D."/>
            <person name="Huang Z."/>
            <person name="Pippel M."/>
            <person name="Hughes G.M."/>
            <person name="Lavrichenko K."/>
            <person name="Devanna P."/>
            <person name="Winkler S."/>
            <person name="Jermiin L.S."/>
            <person name="Skirmuntt E.C."/>
            <person name="Katzourakis A."/>
            <person name="Burkitt-Gray L."/>
            <person name="Ray D.A."/>
            <person name="Sullivan K.A.M."/>
            <person name="Roscito J.G."/>
            <person name="Kirilenko B.M."/>
            <person name="Davalos L.M."/>
            <person name="Corthals A.P."/>
            <person name="Power M.L."/>
            <person name="Jones G."/>
            <person name="Ransome R.D."/>
            <person name="Dechmann D.K.N."/>
            <person name="Locatelli A.G."/>
            <person name="Puechmaille S.J."/>
            <person name="Fedrigo O."/>
            <person name="Jarvis E.D."/>
            <person name="Hiller M."/>
            <person name="Vernes S.C."/>
            <person name="Myers E.W."/>
            <person name="Teeling E.C."/>
        </authorList>
    </citation>
    <scope>NUCLEOTIDE SEQUENCE [LARGE SCALE GENOMIC DNA]</scope>
    <source>
        <strain evidence="1">MMyoMyo1</strain>
        <tissue evidence="1">Flight muscle</tissue>
    </source>
</reference>
<proteinExistence type="predicted"/>
<protein>
    <submittedName>
        <fullName evidence="1">Uncharacterized protein</fullName>
    </submittedName>
</protein>
<organism evidence="1 2">
    <name type="scientific">Myotis myotis</name>
    <name type="common">Greater mouse-eared bat</name>
    <name type="synonym">Vespertilio myotis</name>
    <dbReference type="NCBI Taxonomy" id="51298"/>
    <lineage>
        <taxon>Eukaryota</taxon>
        <taxon>Metazoa</taxon>
        <taxon>Chordata</taxon>
        <taxon>Craniata</taxon>
        <taxon>Vertebrata</taxon>
        <taxon>Euteleostomi</taxon>
        <taxon>Mammalia</taxon>
        <taxon>Eutheria</taxon>
        <taxon>Laurasiatheria</taxon>
        <taxon>Chiroptera</taxon>
        <taxon>Yangochiroptera</taxon>
        <taxon>Vespertilionidae</taxon>
        <taxon>Myotis</taxon>
    </lineage>
</organism>
<sequence>MGKMEETNAKATWTNKICDVSCGLGCRENVNGKNVGSRGAQCNSSEEGRPANEILASAEVREPARRMTLPVRENMAHLFPSRKHQLNEHKECLVLYLAHCNSFTWLFLLFPSHSLTLPNSSLSKCLQEENVLQEVSAMLLLGELRRRGGKV</sequence>